<name>A0AAD7NPI5_9AGAR</name>
<evidence type="ECO:0000313" key="2">
    <source>
        <dbReference type="EMBL" id="KAJ7769552.1"/>
    </source>
</evidence>
<proteinExistence type="predicted"/>
<dbReference type="EMBL" id="JARJLG010000025">
    <property type="protein sequence ID" value="KAJ7769552.1"/>
    <property type="molecule type" value="Genomic_DNA"/>
</dbReference>
<feature type="compositionally biased region" description="Basic and acidic residues" evidence="1">
    <location>
        <begin position="67"/>
        <end position="85"/>
    </location>
</feature>
<feature type="compositionally biased region" description="Acidic residues" evidence="1">
    <location>
        <begin position="257"/>
        <end position="267"/>
    </location>
</feature>
<reference evidence="2" key="1">
    <citation type="submission" date="2023-03" db="EMBL/GenBank/DDBJ databases">
        <title>Massive genome expansion in bonnet fungi (Mycena s.s.) driven by repeated elements and novel gene families across ecological guilds.</title>
        <authorList>
            <consortium name="Lawrence Berkeley National Laboratory"/>
            <person name="Harder C.B."/>
            <person name="Miyauchi S."/>
            <person name="Viragh M."/>
            <person name="Kuo A."/>
            <person name="Thoen E."/>
            <person name="Andreopoulos B."/>
            <person name="Lu D."/>
            <person name="Skrede I."/>
            <person name="Drula E."/>
            <person name="Henrissat B."/>
            <person name="Morin E."/>
            <person name="Kohler A."/>
            <person name="Barry K."/>
            <person name="LaButti K."/>
            <person name="Morin E."/>
            <person name="Salamov A."/>
            <person name="Lipzen A."/>
            <person name="Mereny Z."/>
            <person name="Hegedus B."/>
            <person name="Baldrian P."/>
            <person name="Stursova M."/>
            <person name="Weitz H."/>
            <person name="Taylor A."/>
            <person name="Grigoriev I.V."/>
            <person name="Nagy L.G."/>
            <person name="Martin F."/>
            <person name="Kauserud H."/>
        </authorList>
    </citation>
    <scope>NUCLEOTIDE SEQUENCE</scope>
    <source>
        <strain evidence="2">CBHHK188m</strain>
    </source>
</reference>
<dbReference type="AlphaFoldDB" id="A0AAD7NPI5"/>
<keyword evidence="3" id="KW-1185">Reference proteome</keyword>
<gene>
    <name evidence="2" type="ORF">DFH07DRAFT_954147</name>
</gene>
<feature type="region of interest" description="Disordered" evidence="1">
    <location>
        <begin position="249"/>
        <end position="309"/>
    </location>
</feature>
<protein>
    <submittedName>
        <fullName evidence="2">Uncharacterized protein</fullName>
    </submittedName>
</protein>
<feature type="compositionally biased region" description="Low complexity" evidence="1">
    <location>
        <begin position="34"/>
        <end position="44"/>
    </location>
</feature>
<evidence type="ECO:0000313" key="3">
    <source>
        <dbReference type="Proteomes" id="UP001215280"/>
    </source>
</evidence>
<feature type="region of interest" description="Disordered" evidence="1">
    <location>
        <begin position="1"/>
        <end position="85"/>
    </location>
</feature>
<comment type="caution">
    <text evidence="2">The sequence shown here is derived from an EMBL/GenBank/DDBJ whole genome shotgun (WGS) entry which is preliminary data.</text>
</comment>
<accession>A0AAD7NPI5</accession>
<sequence length="473" mass="50271">MSSAHPPDPTARSDINSFVQNLRHAGKVKGAAPSSTSQTKSSLSDAELETNAGLRPKGQKRKTTQTRTDREPEGSSKRSRVEESQLKAMKEKLGKKIPIQKLVFLPDGINGNGNLNRTKLTTTYLDLLLTYKLAKLSTPTDQLFVHPGWSNAQLCDWVEGHFPEAIEYLSTHPYAADADASEAVRGQVWRLCIKTHQQLDLSFEALPTGATVVNVCASAGRAVQQRVLILTSKLRVSTVRYTDWDGESDHNSSDYVLSEEEEDELESADSNTKGLKGKGKGKGKGKAAVKGEQRTSVAPARASGRSTRLSTGAITWNEDVLIDVLDSDEEEFPEALATTDFSSISSNTVVNVNASGVTSANTTVSGSATNAVMSSSSSNVGVSSSSSNAVASGSSNTFLTPFISSQSPLFGSFRTPSPPAEDNDPTTFLSNWPPGPSVVESPNNSRWAAALIAASEGGAEPGSAHNTLPDAWA</sequence>
<organism evidence="2 3">
    <name type="scientific">Mycena maculata</name>
    <dbReference type="NCBI Taxonomy" id="230809"/>
    <lineage>
        <taxon>Eukaryota</taxon>
        <taxon>Fungi</taxon>
        <taxon>Dikarya</taxon>
        <taxon>Basidiomycota</taxon>
        <taxon>Agaricomycotina</taxon>
        <taxon>Agaricomycetes</taxon>
        <taxon>Agaricomycetidae</taxon>
        <taxon>Agaricales</taxon>
        <taxon>Marasmiineae</taxon>
        <taxon>Mycenaceae</taxon>
        <taxon>Mycena</taxon>
    </lineage>
</organism>
<feature type="compositionally biased region" description="Basic residues" evidence="1">
    <location>
        <begin position="275"/>
        <end position="287"/>
    </location>
</feature>
<dbReference type="Proteomes" id="UP001215280">
    <property type="component" value="Unassembled WGS sequence"/>
</dbReference>
<evidence type="ECO:0000256" key="1">
    <source>
        <dbReference type="SAM" id="MobiDB-lite"/>
    </source>
</evidence>